<dbReference type="Proteomes" id="UP000298663">
    <property type="component" value="Unassembled WGS sequence"/>
</dbReference>
<organism evidence="2 3">
    <name type="scientific">Steinernema carpocapsae</name>
    <name type="common">Entomopathogenic nematode</name>
    <dbReference type="NCBI Taxonomy" id="34508"/>
    <lineage>
        <taxon>Eukaryota</taxon>
        <taxon>Metazoa</taxon>
        <taxon>Ecdysozoa</taxon>
        <taxon>Nematoda</taxon>
        <taxon>Chromadorea</taxon>
        <taxon>Rhabditida</taxon>
        <taxon>Tylenchina</taxon>
        <taxon>Panagrolaimomorpha</taxon>
        <taxon>Strongyloidoidea</taxon>
        <taxon>Steinernematidae</taxon>
        <taxon>Steinernema</taxon>
    </lineage>
</organism>
<evidence type="ECO:0000313" key="2">
    <source>
        <dbReference type="EMBL" id="TKR58452.1"/>
    </source>
</evidence>
<accession>A0A4U5LR59</accession>
<comment type="caution">
    <text evidence="2">The sequence shown here is derived from an EMBL/GenBank/DDBJ whole genome shotgun (WGS) entry which is preliminary data.</text>
</comment>
<reference evidence="2 3" key="1">
    <citation type="journal article" date="2015" name="Genome Biol.">
        <title>Comparative genomics of Steinernema reveals deeply conserved gene regulatory networks.</title>
        <authorList>
            <person name="Dillman A.R."/>
            <person name="Macchietto M."/>
            <person name="Porter C.F."/>
            <person name="Rogers A."/>
            <person name="Williams B."/>
            <person name="Antoshechkin I."/>
            <person name="Lee M.M."/>
            <person name="Goodwin Z."/>
            <person name="Lu X."/>
            <person name="Lewis E.E."/>
            <person name="Goodrich-Blair H."/>
            <person name="Stock S.P."/>
            <person name="Adams B.J."/>
            <person name="Sternberg P.W."/>
            <person name="Mortazavi A."/>
        </authorList>
    </citation>
    <scope>NUCLEOTIDE SEQUENCE [LARGE SCALE GENOMIC DNA]</scope>
    <source>
        <strain evidence="2 3">ALL</strain>
    </source>
</reference>
<evidence type="ECO:0000256" key="1">
    <source>
        <dbReference type="SAM" id="MobiDB-lite"/>
    </source>
</evidence>
<evidence type="ECO:0000313" key="3">
    <source>
        <dbReference type="Proteomes" id="UP000298663"/>
    </source>
</evidence>
<feature type="region of interest" description="Disordered" evidence="1">
    <location>
        <begin position="20"/>
        <end position="40"/>
    </location>
</feature>
<proteinExistence type="predicted"/>
<reference evidence="2 3" key="2">
    <citation type="journal article" date="2019" name="G3 (Bethesda)">
        <title>Hybrid Assembly of the Genome of the Entomopathogenic Nematode Steinernema carpocapsae Identifies the X-Chromosome.</title>
        <authorList>
            <person name="Serra L."/>
            <person name="Macchietto M."/>
            <person name="Macias-Munoz A."/>
            <person name="McGill C.J."/>
            <person name="Rodriguez I.M."/>
            <person name="Rodriguez B."/>
            <person name="Murad R."/>
            <person name="Mortazavi A."/>
        </authorList>
    </citation>
    <scope>NUCLEOTIDE SEQUENCE [LARGE SCALE GENOMIC DNA]</scope>
    <source>
        <strain evidence="2 3">ALL</strain>
    </source>
</reference>
<dbReference type="AlphaFoldDB" id="A0A4U5LR59"/>
<protein>
    <submittedName>
        <fullName evidence="2">Uncharacterized protein</fullName>
    </submittedName>
</protein>
<sequence length="182" mass="20905">MWVCVWATCALWEGPENEFSFSDDSRTTKGTTTGDRIGRRQRLPADYLNPPVFLAPSEPPPFWNTFGIWNEGQGHERKTFRFFKAIKAQNGEDVRRSSLFCHGSSPISRRQMGIDRRRGGRRHNSLGVCDHFGPWRPERRHRLIDSYCPATEIRSKPFFYSSTSCPLLGVDGRAGDRQERVA</sequence>
<dbReference type="EMBL" id="AZBU02000013">
    <property type="protein sequence ID" value="TKR58452.1"/>
    <property type="molecule type" value="Genomic_DNA"/>
</dbReference>
<gene>
    <name evidence="2" type="ORF">L596_029894</name>
</gene>
<keyword evidence="3" id="KW-1185">Reference proteome</keyword>
<name>A0A4U5LR59_STECR</name>